<dbReference type="InterPro" id="IPR032675">
    <property type="entry name" value="LRR_dom_sf"/>
</dbReference>
<dbReference type="InterPro" id="IPR001611">
    <property type="entry name" value="Leu-rich_rpt"/>
</dbReference>
<dbReference type="PANTHER" id="PTHR45690">
    <property type="entry name" value="NACHT, LRR AND PYD DOMAINS-CONTAINING PROTEIN 12"/>
    <property type="match status" value="1"/>
</dbReference>
<dbReference type="Gene3D" id="3.80.10.10">
    <property type="entry name" value="Ribonuclease Inhibitor"/>
    <property type="match status" value="1"/>
</dbReference>
<dbReference type="EMBL" id="LSMT01000016">
    <property type="protein sequence ID" value="PFX33074.1"/>
    <property type="molecule type" value="Genomic_DNA"/>
</dbReference>
<accession>A0A2B4SQX5</accession>
<evidence type="ECO:0000313" key="1">
    <source>
        <dbReference type="EMBL" id="PFX33074.1"/>
    </source>
</evidence>
<dbReference type="SUPFAM" id="SSF52047">
    <property type="entry name" value="RNI-like"/>
    <property type="match status" value="1"/>
</dbReference>
<reference evidence="2" key="1">
    <citation type="journal article" date="2017" name="bioRxiv">
        <title>Comparative analysis of the genomes of Stylophora pistillata and Acropora digitifera provides evidence for extensive differences between species of corals.</title>
        <authorList>
            <person name="Voolstra C.R."/>
            <person name="Li Y."/>
            <person name="Liew Y.J."/>
            <person name="Baumgarten S."/>
            <person name="Zoccola D."/>
            <person name="Flot J.-F."/>
            <person name="Tambutte S."/>
            <person name="Allemand D."/>
            <person name="Aranda M."/>
        </authorList>
    </citation>
    <scope>NUCLEOTIDE SEQUENCE [LARGE SCALE GENOMIC DNA]</scope>
</reference>
<dbReference type="PANTHER" id="PTHR45690:SF4">
    <property type="entry name" value="NACHT, LRR AND PYD DOMAINS-CONTAINING PROTEIN 10"/>
    <property type="match status" value="1"/>
</dbReference>
<sequence>MDRICSVLVLPYCGNAVKNEYRKKAIPEDVKKSPRIIENTLKKLSELAAKLLRQKKATFDQSEMECDFDSGEVEKLKGSGLLHCGQPFRTSSTTTTKHFRFTHLIVQEYLAARCFVNENHIPDGSFSKMVFQFMAGILSENKNEELMEKLMANVQALSSKTHLLAAKCLSECNDKEFAKKYIRKHPHACSDSDNSWSLENVSDVDCLAVSFVLNIVSDVNGEEAGRARHESSEKFEAIEKLKLTMSPRSLPGIKRIFKSLEKEHSRVSKLRITHCDLTKEFDVIGSLVSCKLITLNLGYNELTDTNIASLSDALKDPRCRLTTLCLCAKEITDNDFSSLCEVLQHPGCKLTTLFLGGNKITDAGVASLCNALQHAPCGLTTLDLWGNRITDACVTSLCEALQHPSCRLYTLSLLGNEISGVVSRQDGSDLTNNTRIKPTHINLTV</sequence>
<dbReference type="Pfam" id="PF13516">
    <property type="entry name" value="LRR_6"/>
    <property type="match status" value="2"/>
</dbReference>
<name>A0A2B4SQX5_STYPI</name>
<proteinExistence type="predicted"/>
<dbReference type="SMART" id="SM00368">
    <property type="entry name" value="LRR_RI"/>
    <property type="match status" value="3"/>
</dbReference>
<dbReference type="AlphaFoldDB" id="A0A2B4SQX5"/>
<comment type="caution">
    <text evidence="1">The sequence shown here is derived from an EMBL/GenBank/DDBJ whole genome shotgun (WGS) entry which is preliminary data.</text>
</comment>
<protein>
    <submittedName>
        <fullName evidence="1">NACHT, LRR and PYD domains-containing protein 14</fullName>
    </submittedName>
</protein>
<dbReference type="OrthoDB" id="120976at2759"/>
<evidence type="ECO:0000313" key="2">
    <source>
        <dbReference type="Proteomes" id="UP000225706"/>
    </source>
</evidence>
<organism evidence="1 2">
    <name type="scientific">Stylophora pistillata</name>
    <name type="common">Smooth cauliflower coral</name>
    <dbReference type="NCBI Taxonomy" id="50429"/>
    <lineage>
        <taxon>Eukaryota</taxon>
        <taxon>Metazoa</taxon>
        <taxon>Cnidaria</taxon>
        <taxon>Anthozoa</taxon>
        <taxon>Hexacorallia</taxon>
        <taxon>Scleractinia</taxon>
        <taxon>Astrocoeniina</taxon>
        <taxon>Pocilloporidae</taxon>
        <taxon>Stylophora</taxon>
    </lineage>
</organism>
<dbReference type="GO" id="GO:0005737">
    <property type="term" value="C:cytoplasm"/>
    <property type="evidence" value="ECO:0007669"/>
    <property type="project" value="TreeGrafter"/>
</dbReference>
<dbReference type="Proteomes" id="UP000225706">
    <property type="component" value="Unassembled WGS sequence"/>
</dbReference>
<gene>
    <name evidence="1" type="primary">NLRP14</name>
    <name evidence="1" type="ORF">AWC38_SpisGene2078</name>
</gene>
<dbReference type="InterPro" id="IPR050637">
    <property type="entry name" value="NLRP_innate_immun_reg"/>
</dbReference>
<keyword evidence="2" id="KW-1185">Reference proteome</keyword>